<comment type="caution">
    <text evidence="2">The sequence shown here is derived from an EMBL/GenBank/DDBJ whole genome shotgun (WGS) entry which is preliminary data.</text>
</comment>
<evidence type="ECO:0000313" key="3">
    <source>
        <dbReference type="Proteomes" id="UP000573603"/>
    </source>
</evidence>
<dbReference type="Proteomes" id="UP000573603">
    <property type="component" value="Unassembled WGS sequence"/>
</dbReference>
<evidence type="ECO:0000313" key="2">
    <source>
        <dbReference type="EMBL" id="KAF5228066.1"/>
    </source>
</evidence>
<gene>
    <name evidence="2" type="ORF">FANTH_14613</name>
</gene>
<accession>A0A8H5DLX3</accession>
<feature type="region of interest" description="Disordered" evidence="1">
    <location>
        <begin position="1"/>
        <end position="34"/>
    </location>
</feature>
<feature type="compositionally biased region" description="Polar residues" evidence="1">
    <location>
        <begin position="12"/>
        <end position="22"/>
    </location>
</feature>
<keyword evidence="3" id="KW-1185">Reference proteome</keyword>
<evidence type="ECO:0000256" key="1">
    <source>
        <dbReference type="SAM" id="MobiDB-lite"/>
    </source>
</evidence>
<name>A0A8H5DLX3_9HYPO</name>
<feature type="compositionally biased region" description="Basic and acidic residues" evidence="1">
    <location>
        <begin position="23"/>
        <end position="34"/>
    </location>
</feature>
<proteinExistence type="predicted"/>
<reference evidence="2 3" key="1">
    <citation type="journal article" date="2020" name="BMC Genomics">
        <title>Correction to: Identification and distribution of gene clusters required for synthesis of sphingolipid metabolism inhibitors in diverse species of the filamentous fungus Fusarium.</title>
        <authorList>
            <person name="Kim H.S."/>
            <person name="Lohmar J.M."/>
            <person name="Busman M."/>
            <person name="Brown D.W."/>
            <person name="Naumann T.A."/>
            <person name="Divon H.H."/>
            <person name="Lysoe E."/>
            <person name="Uhlig S."/>
            <person name="Proctor R.H."/>
        </authorList>
    </citation>
    <scope>NUCLEOTIDE SEQUENCE [LARGE SCALE GENOMIC DNA]</scope>
    <source>
        <strain evidence="2 3">NRRL 25214</strain>
    </source>
</reference>
<sequence>MSGTPTGKEHGNSSAGSFSQFRFETRAPRQRTHEATWKKLAETVPRTEDEWRLARQHVFSTAEEMSNTLTELLMPSKKTYLYEITFLASRHTILCCDPEQRQTVYSDLRDFFGNPHLDDGMLERYMKSVVRLIKVLDELYLEGLLHRAFEAILYIPAQRSHLRQYGEHPDRFKSAFLIQKPSAEIHGSLLLYIPFLVHYTFPYLSLTSARDALNSRLLGESEYHLFEDAIKTKTFVPRLPPLPPLTLPLCVIQHFEVFKLPGDLQLALSELAVQLRGYNPMPSAIPGETQMHAYEWPGANEVIREILKCLVSYLKVSRGSMLIKQTSQGLLKVEEYAVGTPYAIHHDSGPLPTPSGTVQVIVPIIKDAAGSCQVSLGGYTDSEKWASWDAGQGFLLNQGTFLLPKQPIDYILTRFRI</sequence>
<organism evidence="2 3">
    <name type="scientific">Fusarium anthophilum</name>
    <dbReference type="NCBI Taxonomy" id="48485"/>
    <lineage>
        <taxon>Eukaryota</taxon>
        <taxon>Fungi</taxon>
        <taxon>Dikarya</taxon>
        <taxon>Ascomycota</taxon>
        <taxon>Pezizomycotina</taxon>
        <taxon>Sordariomycetes</taxon>
        <taxon>Hypocreomycetidae</taxon>
        <taxon>Hypocreales</taxon>
        <taxon>Nectriaceae</taxon>
        <taxon>Fusarium</taxon>
        <taxon>Fusarium fujikuroi species complex</taxon>
    </lineage>
</organism>
<dbReference type="AlphaFoldDB" id="A0A8H5DLX3"/>
<dbReference type="EMBL" id="JABEVY010000713">
    <property type="protein sequence ID" value="KAF5228066.1"/>
    <property type="molecule type" value="Genomic_DNA"/>
</dbReference>
<protein>
    <submittedName>
        <fullName evidence="2">Uncharacterized protein</fullName>
    </submittedName>
</protein>